<dbReference type="GO" id="GO:0005829">
    <property type="term" value="C:cytosol"/>
    <property type="evidence" value="ECO:0007669"/>
    <property type="project" value="TreeGrafter"/>
</dbReference>
<name>A0A480ANY0_9BURK</name>
<dbReference type="GO" id="GO:0003700">
    <property type="term" value="F:DNA-binding transcription factor activity"/>
    <property type="evidence" value="ECO:0007669"/>
    <property type="project" value="TreeGrafter"/>
</dbReference>
<dbReference type="InterPro" id="IPR000595">
    <property type="entry name" value="cNMP-bd_dom"/>
</dbReference>
<evidence type="ECO:0000313" key="3">
    <source>
        <dbReference type="Proteomes" id="UP000301751"/>
    </source>
</evidence>
<dbReference type="CDD" id="cd00038">
    <property type="entry name" value="CAP_ED"/>
    <property type="match status" value="1"/>
</dbReference>
<proteinExistence type="predicted"/>
<dbReference type="InterPro" id="IPR050397">
    <property type="entry name" value="Env_Response_Regulators"/>
</dbReference>
<dbReference type="Pfam" id="PF00027">
    <property type="entry name" value="cNMP_binding"/>
    <property type="match status" value="1"/>
</dbReference>
<dbReference type="RefSeq" id="WP_137732895.1">
    <property type="nucleotide sequence ID" value="NZ_BJCL01000004.1"/>
</dbReference>
<dbReference type="EMBL" id="BJCL01000004">
    <property type="protein sequence ID" value="GCL63161.1"/>
    <property type="molecule type" value="Genomic_DNA"/>
</dbReference>
<dbReference type="AlphaFoldDB" id="A0A480ANY0"/>
<dbReference type="InterPro" id="IPR018490">
    <property type="entry name" value="cNMP-bd_dom_sf"/>
</dbReference>
<dbReference type="SMART" id="SM00100">
    <property type="entry name" value="cNMP"/>
    <property type="match status" value="1"/>
</dbReference>
<organism evidence="2 3">
    <name type="scientific">Pseudaquabacterium pictum</name>
    <dbReference type="NCBI Taxonomy" id="2315236"/>
    <lineage>
        <taxon>Bacteria</taxon>
        <taxon>Pseudomonadati</taxon>
        <taxon>Pseudomonadota</taxon>
        <taxon>Betaproteobacteria</taxon>
        <taxon>Burkholderiales</taxon>
        <taxon>Sphaerotilaceae</taxon>
        <taxon>Pseudaquabacterium</taxon>
    </lineage>
</organism>
<dbReference type="Proteomes" id="UP000301751">
    <property type="component" value="Unassembled WGS sequence"/>
</dbReference>
<reference evidence="3" key="1">
    <citation type="submission" date="2019-03" db="EMBL/GenBank/DDBJ databases">
        <title>Aquabacterium pictum sp.nov., the first bacteriochlorophyll a-containing freshwater bacterium in the genus Aquabacterium of the class Betaproteobacteria.</title>
        <authorList>
            <person name="Hirose S."/>
            <person name="Tank M."/>
            <person name="Hara E."/>
            <person name="Tamaki H."/>
            <person name="Takaichi S."/>
            <person name="Haruta S."/>
            <person name="Hanada S."/>
        </authorList>
    </citation>
    <scope>NUCLEOTIDE SEQUENCE [LARGE SCALE GENOMIC DNA]</scope>
    <source>
        <strain evidence="3">W35</strain>
    </source>
</reference>
<keyword evidence="3" id="KW-1185">Reference proteome</keyword>
<evidence type="ECO:0000259" key="1">
    <source>
        <dbReference type="PROSITE" id="PS50042"/>
    </source>
</evidence>
<comment type="caution">
    <text evidence="2">The sequence shown here is derived from an EMBL/GenBank/DDBJ whole genome shotgun (WGS) entry which is preliminary data.</text>
</comment>
<feature type="domain" description="Cyclic nucleotide-binding" evidence="1">
    <location>
        <begin position="39"/>
        <end position="162"/>
    </location>
</feature>
<dbReference type="Gene3D" id="2.60.120.10">
    <property type="entry name" value="Jelly Rolls"/>
    <property type="match status" value="1"/>
</dbReference>
<dbReference type="PANTHER" id="PTHR24567">
    <property type="entry name" value="CRP FAMILY TRANSCRIPTIONAL REGULATORY PROTEIN"/>
    <property type="match status" value="1"/>
</dbReference>
<evidence type="ECO:0000313" key="2">
    <source>
        <dbReference type="EMBL" id="GCL63161.1"/>
    </source>
</evidence>
<gene>
    <name evidence="2" type="ORF">AQPW35_22420</name>
</gene>
<dbReference type="SUPFAM" id="SSF51206">
    <property type="entry name" value="cAMP-binding domain-like"/>
    <property type="match status" value="1"/>
</dbReference>
<accession>A0A480ANY0</accession>
<protein>
    <recommendedName>
        <fullName evidence="1">Cyclic nucleotide-binding domain-containing protein</fullName>
    </recommendedName>
</protein>
<dbReference type="InterPro" id="IPR014710">
    <property type="entry name" value="RmlC-like_jellyroll"/>
</dbReference>
<sequence>MSQSSNPPSVLTATPRTRAIADNPRLATRATALLQTFRAFVQLDAQDAATVVAYLREVSYAPGEVLFRAGDTQAVAHLLLLLEGEVSVETGTHLPGLEVPIAVLGAGSVLGEMAVLDGAPRSATCTAVTPVKAAGLARRGLERLIDEHPKVAARLMVVLAQHMAERLRALDDQLRMYGQIHSAIGRTGG</sequence>
<dbReference type="OrthoDB" id="8589195at2"/>
<dbReference type="PANTHER" id="PTHR24567:SF74">
    <property type="entry name" value="HTH-TYPE TRANSCRIPTIONAL REGULATOR ARCR"/>
    <property type="match status" value="1"/>
</dbReference>
<dbReference type="PROSITE" id="PS50042">
    <property type="entry name" value="CNMP_BINDING_3"/>
    <property type="match status" value="1"/>
</dbReference>